<dbReference type="InterPro" id="IPR001680">
    <property type="entry name" value="WD40_rpt"/>
</dbReference>
<gene>
    <name evidence="10" type="ORF">fugu_000719</name>
</gene>
<keyword evidence="2 6" id="KW-0853">WD repeat</keyword>
<dbReference type="PANTHER" id="PTHR16288:SF0">
    <property type="entry name" value="TRNA (GUANINE-N(7)-)-METHYLTRANSFERASE NON-CATALYTIC SUBUNIT WDR4"/>
    <property type="match status" value="1"/>
</dbReference>
<dbReference type="Proteomes" id="UP000516260">
    <property type="component" value="Chromosome 1"/>
</dbReference>
<keyword evidence="5 6" id="KW-0539">Nucleus</keyword>
<comment type="similarity">
    <text evidence="6">Belongs to the WD repeat TRM82 family.</text>
</comment>
<evidence type="ECO:0000256" key="4">
    <source>
        <dbReference type="ARBA" id="ARBA00022737"/>
    </source>
</evidence>
<dbReference type="PROSITE" id="PS50082">
    <property type="entry name" value="WD_REPEATS_2"/>
    <property type="match status" value="1"/>
</dbReference>
<proteinExistence type="inferred from homology"/>
<keyword evidence="11" id="KW-1185">Reference proteome</keyword>
<dbReference type="SUPFAM" id="SSF50978">
    <property type="entry name" value="WD40 repeat-like"/>
    <property type="match status" value="1"/>
</dbReference>
<dbReference type="GO" id="GO:0043527">
    <property type="term" value="C:tRNA methyltransferase complex"/>
    <property type="evidence" value="ECO:0007669"/>
    <property type="project" value="TreeGrafter"/>
</dbReference>
<dbReference type="HAMAP" id="MF_03056">
    <property type="entry name" value="TRM82"/>
    <property type="match status" value="1"/>
</dbReference>
<dbReference type="Pfam" id="PF00400">
    <property type="entry name" value="WD40"/>
    <property type="match status" value="2"/>
</dbReference>
<name>A0A4Z2CHV4_9TELE</name>
<feature type="chain" id="PRO_5021199860" evidence="9">
    <location>
        <begin position="17"/>
        <end position="434"/>
    </location>
</feature>
<keyword evidence="4 6" id="KW-0677">Repeat</keyword>
<feature type="signal peptide" evidence="9">
    <location>
        <begin position="1"/>
        <end position="16"/>
    </location>
</feature>
<evidence type="ECO:0000256" key="7">
    <source>
        <dbReference type="PROSITE-ProRule" id="PRU00221"/>
    </source>
</evidence>
<dbReference type="AlphaFoldDB" id="A0A4Z2CHV4"/>
<evidence type="ECO:0000256" key="1">
    <source>
        <dbReference type="ARBA" id="ARBA00004123"/>
    </source>
</evidence>
<evidence type="ECO:0000256" key="9">
    <source>
        <dbReference type="SAM" id="SignalP"/>
    </source>
</evidence>
<organism evidence="10 11">
    <name type="scientific">Takifugu bimaculatus</name>
    <dbReference type="NCBI Taxonomy" id="433685"/>
    <lineage>
        <taxon>Eukaryota</taxon>
        <taxon>Metazoa</taxon>
        <taxon>Chordata</taxon>
        <taxon>Craniata</taxon>
        <taxon>Vertebrata</taxon>
        <taxon>Euteleostomi</taxon>
        <taxon>Actinopterygii</taxon>
        <taxon>Neopterygii</taxon>
        <taxon>Teleostei</taxon>
        <taxon>Neoteleostei</taxon>
        <taxon>Acanthomorphata</taxon>
        <taxon>Eupercaria</taxon>
        <taxon>Tetraodontiformes</taxon>
        <taxon>Tetradontoidea</taxon>
        <taxon>Tetraodontidae</taxon>
        <taxon>Takifugu</taxon>
    </lineage>
</organism>
<feature type="repeat" description="WD" evidence="7">
    <location>
        <begin position="208"/>
        <end position="250"/>
    </location>
</feature>
<evidence type="ECO:0000256" key="2">
    <source>
        <dbReference type="ARBA" id="ARBA00022574"/>
    </source>
</evidence>
<comment type="pathway">
    <text evidence="6">tRNA modification; N(7)-methylguanine-tRNA biosynthesis.</text>
</comment>
<comment type="function">
    <text evidence="6">Required for the formation of N(7)-methylguanine at position 46 (m7G46) in tRNA. In the complex, it is required to stabilize and induce conformational changes of the catalytic subunit.</text>
</comment>
<protein>
    <submittedName>
        <fullName evidence="10">Uncharacterized protein</fullName>
    </submittedName>
</protein>
<reference evidence="10 11" key="1">
    <citation type="submission" date="2019-04" db="EMBL/GenBank/DDBJ databases">
        <title>The sequence and de novo assembly of Takifugu bimaculatus genome using PacBio and Hi-C technologies.</title>
        <authorList>
            <person name="Xu P."/>
            <person name="Liu B."/>
            <person name="Zhou Z."/>
        </authorList>
    </citation>
    <scope>NUCLEOTIDE SEQUENCE [LARGE SCALE GENOMIC DNA]</scope>
    <source>
        <strain evidence="10">TB-2018</strain>
        <tissue evidence="10">Muscle</tissue>
    </source>
</reference>
<dbReference type="SMART" id="SM00320">
    <property type="entry name" value="WD40"/>
    <property type="match status" value="3"/>
</dbReference>
<dbReference type="EMBL" id="SWLE01000001">
    <property type="protein sequence ID" value="TNN03690.1"/>
    <property type="molecule type" value="Genomic_DNA"/>
</dbReference>
<dbReference type="InterPro" id="IPR036322">
    <property type="entry name" value="WD40_repeat_dom_sf"/>
</dbReference>
<dbReference type="Gene3D" id="2.130.10.10">
    <property type="entry name" value="YVTN repeat-like/Quinoprotein amine dehydrogenase"/>
    <property type="match status" value="1"/>
</dbReference>
<evidence type="ECO:0000256" key="6">
    <source>
        <dbReference type="HAMAP-Rule" id="MF_03056"/>
    </source>
</evidence>
<dbReference type="UniPathway" id="UPA00989"/>
<dbReference type="GO" id="GO:0106004">
    <property type="term" value="P:tRNA (guanine-N7)-methylation"/>
    <property type="evidence" value="ECO:0007669"/>
    <property type="project" value="UniProtKB-UniRule"/>
</dbReference>
<evidence type="ECO:0000256" key="8">
    <source>
        <dbReference type="SAM" id="MobiDB-lite"/>
    </source>
</evidence>
<evidence type="ECO:0000313" key="11">
    <source>
        <dbReference type="Proteomes" id="UP000516260"/>
    </source>
</evidence>
<sequence>MAALGFSGSWLIFSCGTKLVAVDTTQSREAFVFDCSSAEKKPKSRKDEDSGAAEETGSDRVLAFCTSPSGKLLALTDDSKRLVLFTCEPSWRCISTRCSCSPTHVAMPTAEHVWSVCVCVCCRFVVRRCTALQFSNAEDALLVADKSGDVYSFSVAEPQLEGELKMGHLSMLLAVTTSPDDKYIISADRDEKIRVSRLESPYNIQSFCLGHRQFVSALLVPPTHPRWLLSGSGDGTIKLWDYEHGRRLQSCDITALEDAPTAGDQKVSENATVSRLSCSADGRFVAVLCERVPALQFFTFHHDGEHKLVPHSRLPLPHCPLDLTFDPEGCLWVLMDCDDVPLQVYTHSQDCWERNPDKSHLSTVMEVFREHWGALEAALRASTRLDHLQRESFDNVAAYLQKKQQRLQEQQRKRAGPRHANATKKTKMVEEPSS</sequence>
<dbReference type="GO" id="GO:0005634">
    <property type="term" value="C:nucleus"/>
    <property type="evidence" value="ECO:0007669"/>
    <property type="project" value="UniProtKB-SubCell"/>
</dbReference>
<keyword evidence="9" id="KW-0732">Signal</keyword>
<evidence type="ECO:0000313" key="10">
    <source>
        <dbReference type="EMBL" id="TNN03690.1"/>
    </source>
</evidence>
<comment type="subcellular location">
    <subcellularLocation>
        <location evidence="1 6">Nucleus</location>
    </subcellularLocation>
</comment>
<dbReference type="InterPro" id="IPR028884">
    <property type="entry name" value="Trm82"/>
</dbReference>
<dbReference type="PANTHER" id="PTHR16288">
    <property type="entry name" value="WD40 REPEAT PROTEIN 4"/>
    <property type="match status" value="1"/>
</dbReference>
<keyword evidence="3 6" id="KW-0819">tRNA processing</keyword>
<accession>A0A4Z2CHV4</accession>
<dbReference type="PROSITE" id="PS50294">
    <property type="entry name" value="WD_REPEATS_REGION"/>
    <property type="match status" value="1"/>
</dbReference>
<dbReference type="InterPro" id="IPR015943">
    <property type="entry name" value="WD40/YVTN_repeat-like_dom_sf"/>
</dbReference>
<feature type="region of interest" description="Disordered" evidence="8">
    <location>
        <begin position="404"/>
        <end position="434"/>
    </location>
</feature>
<evidence type="ECO:0000256" key="5">
    <source>
        <dbReference type="ARBA" id="ARBA00023242"/>
    </source>
</evidence>
<evidence type="ECO:0000256" key="3">
    <source>
        <dbReference type="ARBA" id="ARBA00022694"/>
    </source>
</evidence>
<comment type="caution">
    <text evidence="10">The sequence shown here is derived from an EMBL/GenBank/DDBJ whole genome shotgun (WGS) entry which is preliminary data.</text>
</comment>
<feature type="compositionally biased region" description="Basic residues" evidence="8">
    <location>
        <begin position="413"/>
        <end position="426"/>
    </location>
</feature>
<dbReference type="GO" id="GO:0005829">
    <property type="term" value="C:cytosol"/>
    <property type="evidence" value="ECO:0007669"/>
    <property type="project" value="TreeGrafter"/>
</dbReference>